<evidence type="ECO:0000313" key="3">
    <source>
        <dbReference type="EMBL" id="PWN86842.1"/>
    </source>
</evidence>
<evidence type="ECO:0000256" key="2">
    <source>
        <dbReference type="SAM" id="MobiDB-lite"/>
    </source>
</evidence>
<reference evidence="3 4" key="1">
    <citation type="journal article" date="2018" name="Mol. Biol. Evol.">
        <title>Broad Genomic Sampling Reveals a Smut Pathogenic Ancestry of the Fungal Clade Ustilaginomycotina.</title>
        <authorList>
            <person name="Kijpornyongpan T."/>
            <person name="Mondo S.J."/>
            <person name="Barry K."/>
            <person name="Sandor L."/>
            <person name="Lee J."/>
            <person name="Lipzen A."/>
            <person name="Pangilinan J."/>
            <person name="LaButti K."/>
            <person name="Hainaut M."/>
            <person name="Henrissat B."/>
            <person name="Grigoriev I.V."/>
            <person name="Spatafora J.W."/>
            <person name="Aime M.C."/>
        </authorList>
    </citation>
    <scope>NUCLEOTIDE SEQUENCE [LARGE SCALE GENOMIC DNA]</scope>
    <source>
        <strain evidence="3 4">MCA 4198</strain>
    </source>
</reference>
<dbReference type="OrthoDB" id="3231004at2759"/>
<feature type="compositionally biased region" description="Basic and acidic residues" evidence="2">
    <location>
        <begin position="542"/>
        <end position="551"/>
    </location>
</feature>
<feature type="region of interest" description="Disordered" evidence="2">
    <location>
        <begin position="523"/>
        <end position="572"/>
    </location>
</feature>
<organism evidence="3 4">
    <name type="scientific">Acaromyces ingoldii</name>
    <dbReference type="NCBI Taxonomy" id="215250"/>
    <lineage>
        <taxon>Eukaryota</taxon>
        <taxon>Fungi</taxon>
        <taxon>Dikarya</taxon>
        <taxon>Basidiomycota</taxon>
        <taxon>Ustilaginomycotina</taxon>
        <taxon>Exobasidiomycetes</taxon>
        <taxon>Exobasidiales</taxon>
        <taxon>Cryptobasidiaceae</taxon>
        <taxon>Acaromyces</taxon>
    </lineage>
</organism>
<dbReference type="AlphaFoldDB" id="A0A316YC38"/>
<feature type="region of interest" description="Disordered" evidence="2">
    <location>
        <begin position="669"/>
        <end position="695"/>
    </location>
</feature>
<sequence length="1065" mass="114920">MSLLLAPYNNAMRIGQGFNSFTQQICIDSAVVTSPKRPENFVTNDGVTMRTMALDAGGPSLWTASDEVLVDEARIDEARRVRDQMAQKPSKGTAQRIVDEPGMEHFDPEQRIARQELIRARARRQQSESDDIDTVTAPSPPPYAVHDAVTDRAGEMRRSWQVDHVGGPSQTVTFTSRFVDSLSQVTKDMGISASLSIKAGTVAGSGRGAFIDSDRFADSDLNYFISVKVCNMSINHRDALEFNPLPASARVAEANFAAVYGDCFISGFLEGGEFNALVSMKVLDTARLTDIEAAASVAFSSGMIDVKAEASFEMAKSNLKLNTETAISASWTGGGNIKHPGERWTIESLARAASRFPQNVAQCPQRTHAILTKYDRLRSYMALKPAGLSKLAYENVVLYADELAEAFADYKAMLAKIQQDMRDIQQGAKRFRRRFDPAAAAAAAAAVDAAVDAADAPAFEASIDGLEQACAEIRPQLGAIVDRIDLLAAFPDVLTNPEREDPGEHFMSPVRFWQRLPAVEDPRTGRLSTMPLKGKRIGAGPSEKDAGKDAKPPGAPSSSSSSSSSDVGVLCEEEPSGLALTPAEVDAMTRAIGAGVGSTADDGKAPEVRLSRPAGAKDDGQPFFGLDYAHRHLQITSIEACIARGSLASLSIGYANGMCWHKGLVSRSDRGPTAAGGGGGNTAGNERGAAATEQTAECTRHALDDFGQGETIVAAEIETGQPAARDGERQREPTVTALRLKTSTGRLMEAQARIQTRYGHRARYLDGWLYTSLETHAFPSPLDDGSLVGFYGLARCADEEKKIEVEVEAKGTGPSQPMQEEVVRRIAGIHRLGIVWATQGSSQHAQYGITRTEQLTATSTGRPAALVSPLVEKGLLDTERALLATSKARERYRGISVDQPLLSVQSLLDTPEQCEHFNDCDLADLLRPEARWPTSVSFLFSVPDTDRQGHRRLGAIRTSYGRLQSVHGVSMGTTNENLLQVDLEPGERIVELGVQRPRDGDSPNGLAVVTNRGRTLSLNGDKTANSRDEPLRKAVYLKAPSGKHLKGFFSLEVAGRLARVRPIWA</sequence>
<dbReference type="EMBL" id="KZ819642">
    <property type="protein sequence ID" value="PWN86842.1"/>
    <property type="molecule type" value="Genomic_DNA"/>
</dbReference>
<name>A0A316YC38_9BASI</name>
<dbReference type="RefSeq" id="XP_025374040.1">
    <property type="nucleotide sequence ID" value="XM_025518440.1"/>
</dbReference>
<dbReference type="Proteomes" id="UP000245768">
    <property type="component" value="Unassembled WGS sequence"/>
</dbReference>
<protein>
    <submittedName>
        <fullName evidence="3">Uncharacterized protein</fullName>
    </submittedName>
</protein>
<evidence type="ECO:0000256" key="1">
    <source>
        <dbReference type="SAM" id="Coils"/>
    </source>
</evidence>
<accession>A0A316YC38</accession>
<feature type="coiled-coil region" evidence="1">
    <location>
        <begin position="400"/>
        <end position="434"/>
    </location>
</feature>
<keyword evidence="1" id="KW-0175">Coiled coil</keyword>
<dbReference type="GeneID" id="37040356"/>
<feature type="compositionally biased region" description="Basic and acidic residues" evidence="2">
    <location>
        <begin position="601"/>
        <end position="616"/>
    </location>
</feature>
<dbReference type="STRING" id="215250.A0A316YC38"/>
<keyword evidence="4" id="KW-1185">Reference proteome</keyword>
<feature type="region of interest" description="Disordered" evidence="2">
    <location>
        <begin position="596"/>
        <end position="616"/>
    </location>
</feature>
<gene>
    <name evidence="3" type="ORF">FA10DRAFT_200822</name>
</gene>
<dbReference type="InParanoid" id="A0A316YC38"/>
<feature type="compositionally biased region" description="Low complexity" evidence="2">
    <location>
        <begin position="683"/>
        <end position="693"/>
    </location>
</feature>
<proteinExistence type="predicted"/>
<evidence type="ECO:0000313" key="4">
    <source>
        <dbReference type="Proteomes" id="UP000245768"/>
    </source>
</evidence>
<feature type="region of interest" description="Disordered" evidence="2">
    <location>
        <begin position="123"/>
        <end position="144"/>
    </location>
</feature>